<dbReference type="InterPro" id="IPR036667">
    <property type="entry name" value="PTS_IIB_sorbose-sp_sf"/>
</dbReference>
<evidence type="ECO:0000256" key="2">
    <source>
        <dbReference type="ARBA" id="ARBA00022448"/>
    </source>
</evidence>
<proteinExistence type="predicted"/>
<protein>
    <submittedName>
        <fullName evidence="9">PTS mannose/fructose/sorbose transporter subunit IIB</fullName>
    </submittedName>
</protein>
<dbReference type="GO" id="GO:0009401">
    <property type="term" value="P:phosphoenolpyruvate-dependent sugar phosphotransferase system"/>
    <property type="evidence" value="ECO:0007669"/>
    <property type="project" value="UniProtKB-KW"/>
</dbReference>
<evidence type="ECO:0000256" key="1">
    <source>
        <dbReference type="ARBA" id="ARBA00004496"/>
    </source>
</evidence>
<evidence type="ECO:0000259" key="8">
    <source>
        <dbReference type="PROSITE" id="PS51101"/>
    </source>
</evidence>
<dbReference type="Gene3D" id="3.40.35.10">
    <property type="entry name" value="Phosphotransferase system, sorbose subfamily IIB component"/>
    <property type="match status" value="1"/>
</dbReference>
<reference evidence="9 10" key="1">
    <citation type="submission" date="2017-12" db="EMBL/GenBank/DDBJ databases">
        <title>Phylogenetic diversity of female urinary microbiome.</title>
        <authorList>
            <person name="Thomas-White K."/>
            <person name="Wolfe A.J."/>
        </authorList>
    </citation>
    <scope>NUCLEOTIDE SEQUENCE [LARGE SCALE GENOMIC DNA]</scope>
    <source>
        <strain evidence="9 10">UMB0733</strain>
    </source>
</reference>
<dbReference type="SUPFAM" id="SSF52728">
    <property type="entry name" value="PTS IIb component"/>
    <property type="match status" value="1"/>
</dbReference>
<sequence>MSVVLARIDQRLIHGIVVTQWAGFTKAKRLMVVDDEISKDESQKAAMRMSKPAGTGMSIIDTNTAITNFAAGKYDSHNVFLIVRHPQTLVDLVEGGVAIPKVNIGIIFDGPGKKTIRKMVSVNDEEINALKELEKLGIEVTFHFVPNDIEEPMSYYID</sequence>
<evidence type="ECO:0000256" key="7">
    <source>
        <dbReference type="ARBA" id="ARBA00022777"/>
    </source>
</evidence>
<feature type="domain" description="PTS EIIB type-4" evidence="8">
    <location>
        <begin position="1"/>
        <end position="158"/>
    </location>
</feature>
<dbReference type="AlphaFoldDB" id="A0A2I1YIS2"/>
<dbReference type="EMBL" id="PKIB01000001">
    <property type="protein sequence ID" value="PLA54794.1"/>
    <property type="molecule type" value="Genomic_DNA"/>
</dbReference>
<keyword evidence="3" id="KW-0963">Cytoplasm</keyword>
<keyword evidence="7" id="KW-0418">Kinase</keyword>
<dbReference type="PROSITE" id="PS51101">
    <property type="entry name" value="PTS_EIIB_TYPE_4"/>
    <property type="match status" value="1"/>
</dbReference>
<evidence type="ECO:0000256" key="5">
    <source>
        <dbReference type="ARBA" id="ARBA00022679"/>
    </source>
</evidence>
<organism evidence="9 10">
    <name type="scientific">Streptococcus macedonicus</name>
    <name type="common">Streptococcus gallolyticus macedonicus</name>
    <dbReference type="NCBI Taxonomy" id="59310"/>
    <lineage>
        <taxon>Bacteria</taxon>
        <taxon>Bacillati</taxon>
        <taxon>Bacillota</taxon>
        <taxon>Bacilli</taxon>
        <taxon>Lactobacillales</taxon>
        <taxon>Streptococcaceae</taxon>
        <taxon>Streptococcus</taxon>
    </lineage>
</organism>
<evidence type="ECO:0000256" key="6">
    <source>
        <dbReference type="ARBA" id="ARBA00022683"/>
    </source>
</evidence>
<dbReference type="Proteomes" id="UP000235073">
    <property type="component" value="Unassembled WGS sequence"/>
</dbReference>
<dbReference type="Pfam" id="PF03830">
    <property type="entry name" value="PTSIIB_sorb"/>
    <property type="match status" value="1"/>
</dbReference>
<comment type="caution">
    <text evidence="9">The sequence shown here is derived from an EMBL/GenBank/DDBJ whole genome shotgun (WGS) entry which is preliminary data.</text>
</comment>
<dbReference type="RefSeq" id="WP_013851678.1">
    <property type="nucleotide sequence ID" value="NZ_PKIB01000001.1"/>
</dbReference>
<keyword evidence="6" id="KW-0598">Phosphotransferase system</keyword>
<name>A0A2I1YIS2_STRMC</name>
<keyword evidence="2" id="KW-0813">Transport</keyword>
<dbReference type="GO" id="GO:0008982">
    <property type="term" value="F:protein-N(PI)-phosphohistidine-sugar phosphotransferase activity"/>
    <property type="evidence" value="ECO:0007669"/>
    <property type="project" value="InterPro"/>
</dbReference>
<keyword evidence="4" id="KW-0762">Sugar transport</keyword>
<evidence type="ECO:0000313" key="10">
    <source>
        <dbReference type="Proteomes" id="UP000235073"/>
    </source>
</evidence>
<evidence type="ECO:0000313" key="9">
    <source>
        <dbReference type="EMBL" id="PLA54794.1"/>
    </source>
</evidence>
<gene>
    <name evidence="9" type="ORF">CYK21_01415</name>
</gene>
<evidence type="ECO:0000256" key="4">
    <source>
        <dbReference type="ARBA" id="ARBA00022597"/>
    </source>
</evidence>
<keyword evidence="5" id="KW-0808">Transferase</keyword>
<accession>A0A2I1YIS2</accession>
<comment type="subcellular location">
    <subcellularLocation>
        <location evidence="1">Cytoplasm</location>
    </subcellularLocation>
</comment>
<dbReference type="InterPro" id="IPR004720">
    <property type="entry name" value="PTS_IIB_sorbose-sp"/>
</dbReference>
<dbReference type="GO" id="GO:0016301">
    <property type="term" value="F:kinase activity"/>
    <property type="evidence" value="ECO:0007669"/>
    <property type="project" value="UniProtKB-KW"/>
</dbReference>
<dbReference type="GO" id="GO:0005737">
    <property type="term" value="C:cytoplasm"/>
    <property type="evidence" value="ECO:0007669"/>
    <property type="project" value="UniProtKB-SubCell"/>
</dbReference>
<evidence type="ECO:0000256" key="3">
    <source>
        <dbReference type="ARBA" id="ARBA00022490"/>
    </source>
</evidence>